<organism evidence="2 3">
    <name type="scientific">Parasitella parasitica</name>
    <dbReference type="NCBI Taxonomy" id="35722"/>
    <lineage>
        <taxon>Eukaryota</taxon>
        <taxon>Fungi</taxon>
        <taxon>Fungi incertae sedis</taxon>
        <taxon>Mucoromycota</taxon>
        <taxon>Mucoromycotina</taxon>
        <taxon>Mucoromycetes</taxon>
        <taxon>Mucorales</taxon>
        <taxon>Mucorineae</taxon>
        <taxon>Mucoraceae</taxon>
        <taxon>Parasitella</taxon>
    </lineage>
</organism>
<sequence>MYLVYNNYSIEAVALSSTCAMLVLGFLVFEIWAFVGISSDDSQVSCRADSSANACSCGGNSVVVKNAADEKECTCLAVERRALIVPAGAPAKPIKMASSAPFSAVCAVSVSPAVCPAVPPASAASAAACTSSVPAACSTVSPPAASPSSVSSARAPASDAAADYLVSLLPLLVIYLVGSRIYTAAALVHAPSLAAIFDGCSSHFTAAGFCLSSAFGTSGSPAAVVAIRVPAALGICAIQCAPTNPAFLVVCAAILACPNYGAAPASPALKYLNRVLPNRGIIYEYSCLTK</sequence>
<name>A0A0B7N6Q8_9FUNG</name>
<evidence type="ECO:0000313" key="3">
    <source>
        <dbReference type="Proteomes" id="UP000054107"/>
    </source>
</evidence>
<keyword evidence="1" id="KW-0812">Transmembrane</keyword>
<reference evidence="2 3" key="1">
    <citation type="submission" date="2014-09" db="EMBL/GenBank/DDBJ databases">
        <authorList>
            <person name="Ellenberger Sabrina"/>
        </authorList>
    </citation>
    <scope>NUCLEOTIDE SEQUENCE [LARGE SCALE GENOMIC DNA]</scope>
    <source>
        <strain evidence="2 3">CBS 412.66</strain>
    </source>
</reference>
<dbReference type="EMBL" id="LN725192">
    <property type="protein sequence ID" value="CEP10729.1"/>
    <property type="molecule type" value="Genomic_DNA"/>
</dbReference>
<keyword evidence="1" id="KW-1133">Transmembrane helix</keyword>
<proteinExistence type="predicted"/>
<feature type="transmembrane region" description="Helical" evidence="1">
    <location>
        <begin position="12"/>
        <end position="35"/>
    </location>
</feature>
<dbReference type="Proteomes" id="UP000054107">
    <property type="component" value="Unassembled WGS sequence"/>
</dbReference>
<evidence type="ECO:0000313" key="2">
    <source>
        <dbReference type="EMBL" id="CEP10729.1"/>
    </source>
</evidence>
<keyword evidence="3" id="KW-1185">Reference proteome</keyword>
<evidence type="ECO:0000256" key="1">
    <source>
        <dbReference type="SAM" id="Phobius"/>
    </source>
</evidence>
<gene>
    <name evidence="2" type="primary">PARPA_04494.1 scaffold 14269</name>
</gene>
<protein>
    <submittedName>
        <fullName evidence="2">Uncharacterized protein</fullName>
    </submittedName>
</protein>
<dbReference type="AlphaFoldDB" id="A0A0B7N6Q8"/>
<accession>A0A0B7N6Q8</accession>
<keyword evidence="1" id="KW-0472">Membrane</keyword>